<feature type="compositionally biased region" description="Acidic residues" evidence="2">
    <location>
        <begin position="262"/>
        <end position="272"/>
    </location>
</feature>
<dbReference type="Proteomes" id="UP000626109">
    <property type="component" value="Unassembled WGS sequence"/>
</dbReference>
<evidence type="ECO:0000313" key="4">
    <source>
        <dbReference type="EMBL" id="CAE8735429.1"/>
    </source>
</evidence>
<proteinExistence type="predicted"/>
<dbReference type="InterPro" id="IPR013083">
    <property type="entry name" value="Znf_RING/FYVE/PHD"/>
</dbReference>
<feature type="region of interest" description="Disordered" evidence="2">
    <location>
        <begin position="404"/>
        <end position="432"/>
    </location>
</feature>
<dbReference type="Gene3D" id="3.30.40.10">
    <property type="entry name" value="Zinc/RING finger domain, C3HC4 (zinc finger)"/>
    <property type="match status" value="1"/>
</dbReference>
<gene>
    <name evidence="4" type="ORF">PGLA2088_LOCUS47826</name>
</gene>
<evidence type="ECO:0000256" key="2">
    <source>
        <dbReference type="SAM" id="MobiDB-lite"/>
    </source>
</evidence>
<name>A0A813LUN3_POLGL</name>
<protein>
    <recommendedName>
        <fullName evidence="3">RING-type domain-containing protein</fullName>
    </recommendedName>
</protein>
<accession>A0A813LUN3</accession>
<dbReference type="PROSITE" id="PS50089">
    <property type="entry name" value="ZF_RING_2"/>
    <property type="match status" value="1"/>
</dbReference>
<dbReference type="AlphaFoldDB" id="A0A813LUN3"/>
<dbReference type="InterPro" id="IPR001841">
    <property type="entry name" value="Znf_RING"/>
</dbReference>
<feature type="region of interest" description="Disordered" evidence="2">
    <location>
        <begin position="234"/>
        <end position="276"/>
    </location>
</feature>
<dbReference type="Pfam" id="PF13920">
    <property type="entry name" value="zf-C3HC4_3"/>
    <property type="match status" value="1"/>
</dbReference>
<dbReference type="EMBL" id="CAJNNW010036544">
    <property type="protein sequence ID" value="CAE8735429.1"/>
    <property type="molecule type" value="Genomic_DNA"/>
</dbReference>
<evidence type="ECO:0000259" key="3">
    <source>
        <dbReference type="PROSITE" id="PS50089"/>
    </source>
</evidence>
<keyword evidence="1" id="KW-0479">Metal-binding</keyword>
<feature type="compositionally biased region" description="Acidic residues" evidence="2">
    <location>
        <begin position="237"/>
        <end position="248"/>
    </location>
</feature>
<keyword evidence="1" id="KW-0863">Zinc-finger</keyword>
<feature type="domain" description="RING-type" evidence="3">
    <location>
        <begin position="442"/>
        <end position="484"/>
    </location>
</feature>
<dbReference type="GO" id="GO:0008270">
    <property type="term" value="F:zinc ion binding"/>
    <property type="evidence" value="ECO:0007669"/>
    <property type="project" value="UniProtKB-KW"/>
</dbReference>
<reference evidence="4" key="1">
    <citation type="submission" date="2021-02" db="EMBL/GenBank/DDBJ databases">
        <authorList>
            <person name="Dougan E. K."/>
            <person name="Rhodes N."/>
            <person name="Thang M."/>
            <person name="Chan C."/>
        </authorList>
    </citation>
    <scope>NUCLEOTIDE SEQUENCE</scope>
</reference>
<comment type="caution">
    <text evidence="4">The sequence shown here is derived from an EMBL/GenBank/DDBJ whole genome shotgun (WGS) entry which is preliminary data.</text>
</comment>
<organism evidence="4 5">
    <name type="scientific">Polarella glacialis</name>
    <name type="common">Dinoflagellate</name>
    <dbReference type="NCBI Taxonomy" id="89957"/>
    <lineage>
        <taxon>Eukaryota</taxon>
        <taxon>Sar</taxon>
        <taxon>Alveolata</taxon>
        <taxon>Dinophyceae</taxon>
        <taxon>Suessiales</taxon>
        <taxon>Suessiaceae</taxon>
        <taxon>Polarella</taxon>
    </lineage>
</organism>
<evidence type="ECO:0000313" key="5">
    <source>
        <dbReference type="Proteomes" id="UP000626109"/>
    </source>
</evidence>
<dbReference type="SUPFAM" id="SSF57850">
    <property type="entry name" value="RING/U-box"/>
    <property type="match status" value="1"/>
</dbReference>
<keyword evidence="1" id="KW-0862">Zinc</keyword>
<sequence>MLVTAPVQVVDFTLSVPPEGAAVTDRGILAGFPEEDSVCKVQASVERKWELAVYMPAGQEPNDHVHCPGDLIDFSVVRLRSHNYFARIRTARRGSFGRDLDRYGAPRDYQVSYARYLRCCGVGAQEEQLVRSYKEDSGVFKRFFRGRNVRWSGKLLGFSERSERRVKAKVQMSLQDGILAEPILLVFEGAALADSVPLLRDQMIRFDAEICGQGGRFWHWHSLRVLRCGQGRREAVPESDDSQTDEEGPNLNVGQERWNSDDSQEEEEEEDVPNMNVGALQQAERRLMQADDEDIGTDYSSGMYSSNEEHMEDEEEAIEAAILRRESEEVEDLDTEAVVIPSSSSRPARRLGSLDEVSQLSTRELQDLIRDSGGDPECFQERAALVDAAQAVLAVLLADEVEGGGHDRATASGGASGRKRMRPGEGLGTASCDDGESQDVPCVICQDLPKTHAFIPCGHRCVCEACSKRIRGGVRSGKVCPLCRIPVTSSIRIWD</sequence>
<evidence type="ECO:0000256" key="1">
    <source>
        <dbReference type="PROSITE-ProRule" id="PRU00175"/>
    </source>
</evidence>